<dbReference type="AlphaFoldDB" id="A0AAD8D5C6"/>
<evidence type="ECO:0000313" key="4">
    <source>
        <dbReference type="Proteomes" id="UP001230051"/>
    </source>
</evidence>
<evidence type="ECO:0000256" key="1">
    <source>
        <dbReference type="SAM" id="MobiDB-lite"/>
    </source>
</evidence>
<name>A0AAD8D5C6_ACIOX</name>
<gene>
    <name evidence="3" type="ORF">AOXY_G15900</name>
</gene>
<comment type="caution">
    <text evidence="3">The sequence shown here is derived from an EMBL/GenBank/DDBJ whole genome shotgun (WGS) entry which is preliminary data.</text>
</comment>
<reference evidence="3" key="1">
    <citation type="submission" date="2022-02" db="EMBL/GenBank/DDBJ databases">
        <title>Atlantic sturgeon de novo genome assembly.</title>
        <authorList>
            <person name="Stock M."/>
            <person name="Klopp C."/>
            <person name="Guiguen Y."/>
            <person name="Cabau C."/>
            <person name="Parinello H."/>
            <person name="Santidrian Yebra-Pimentel E."/>
            <person name="Kuhl H."/>
            <person name="Dirks R.P."/>
            <person name="Guessner J."/>
            <person name="Wuertz S."/>
            <person name="Du K."/>
            <person name="Schartl M."/>
        </authorList>
    </citation>
    <scope>NUCLEOTIDE SEQUENCE</scope>
    <source>
        <strain evidence="3">STURGEONOMICS-FGT-2020</strain>
        <tissue evidence="3">Whole blood</tissue>
    </source>
</reference>
<dbReference type="GO" id="GO:0005634">
    <property type="term" value="C:nucleus"/>
    <property type="evidence" value="ECO:0007669"/>
    <property type="project" value="TreeGrafter"/>
</dbReference>
<dbReference type="InterPro" id="IPR028002">
    <property type="entry name" value="Myb_DNA-bind_5"/>
</dbReference>
<dbReference type="Pfam" id="PF13873">
    <property type="entry name" value="Myb_DNA-bind_5"/>
    <property type="match status" value="1"/>
</dbReference>
<dbReference type="PANTHER" id="PTHR23098">
    <property type="entry name" value="AGAP001331-PA-RELATED"/>
    <property type="match status" value="1"/>
</dbReference>
<dbReference type="EMBL" id="JAGXEW010000014">
    <property type="protein sequence ID" value="KAK1163934.1"/>
    <property type="molecule type" value="Genomic_DNA"/>
</dbReference>
<dbReference type="Proteomes" id="UP001230051">
    <property type="component" value="Unassembled WGS sequence"/>
</dbReference>
<keyword evidence="4" id="KW-1185">Reference proteome</keyword>
<accession>A0AAD8D5C6</accession>
<proteinExistence type="predicted"/>
<dbReference type="PANTHER" id="PTHR23098:SF16">
    <property type="entry name" value="REGULATORY PROTEIN ZESTE"/>
    <property type="match status" value="1"/>
</dbReference>
<evidence type="ECO:0000259" key="2">
    <source>
        <dbReference type="Pfam" id="PF13873"/>
    </source>
</evidence>
<organism evidence="3 4">
    <name type="scientific">Acipenser oxyrinchus oxyrinchus</name>
    <dbReference type="NCBI Taxonomy" id="40147"/>
    <lineage>
        <taxon>Eukaryota</taxon>
        <taxon>Metazoa</taxon>
        <taxon>Chordata</taxon>
        <taxon>Craniata</taxon>
        <taxon>Vertebrata</taxon>
        <taxon>Euteleostomi</taxon>
        <taxon>Actinopterygii</taxon>
        <taxon>Chondrostei</taxon>
        <taxon>Acipenseriformes</taxon>
        <taxon>Acipenseridae</taxon>
        <taxon>Acipenser</taxon>
    </lineage>
</organism>
<protein>
    <submittedName>
        <fullName evidence="3">Myb-related transcription factor, partner of profilin-like</fullName>
    </submittedName>
</protein>
<feature type="domain" description="Myb/SANT-like DNA-binding" evidence="2">
    <location>
        <begin position="2"/>
        <end position="64"/>
    </location>
</feature>
<feature type="compositionally biased region" description="Polar residues" evidence="1">
    <location>
        <begin position="133"/>
        <end position="155"/>
    </location>
</feature>
<feature type="region of interest" description="Disordered" evidence="1">
    <location>
        <begin position="133"/>
        <end position="183"/>
    </location>
</feature>
<evidence type="ECO:0000313" key="3">
    <source>
        <dbReference type="EMBL" id="KAK1163934.1"/>
    </source>
</evidence>
<sequence length="212" mass="23020">MAEVVERWDELFGARSLSLARSDKARIWQDIATRVSAPSTGVRDGEDVRTKWTCIKQSLRTKVAAQRTSTAQTGEGVNTTPELTPLEQRLLSLMGHECVGGVDAPDVGFVHLWRKVPAPWHRPRSMTLWTQTPSATRAATNTNKSPQCHPQSSPLSPLPNAGVHFQKTTWPHPGKHPGQTGANTYSAQICPGLPGTHCSTATNLYPGASTSH</sequence>